<dbReference type="EMBL" id="AXCR01000012">
    <property type="protein sequence ID" value="KJR80669.1"/>
    <property type="molecule type" value="Genomic_DNA"/>
</dbReference>
<dbReference type="RefSeq" id="XP_016583345.1">
    <property type="nucleotide sequence ID" value="XM_016732445.1"/>
</dbReference>
<sequence length="102" mass="12070">MSHESVWNSRPRSYGKGARQWYATPIRKEEMEIDVDVDEKHGEEEMEEMKDTVSANKRHGRGVMKEQKTNANILQPRLRSPRWSDPQCFREKANDIGFVKHR</sequence>
<reference evidence="2 3" key="1">
    <citation type="journal article" date="2014" name="BMC Genomics">
        <title>Comparative genomics of the major fungal agents of human and animal Sporotrichosis: Sporothrix schenckii and Sporothrix brasiliensis.</title>
        <authorList>
            <person name="Teixeira M.M."/>
            <person name="de Almeida L.G."/>
            <person name="Kubitschek-Barreira P."/>
            <person name="Alves F.L."/>
            <person name="Kioshima E.S."/>
            <person name="Abadio A.K."/>
            <person name="Fernandes L."/>
            <person name="Derengowski L.S."/>
            <person name="Ferreira K.S."/>
            <person name="Souza R.C."/>
            <person name="Ruiz J.C."/>
            <person name="de Andrade N.C."/>
            <person name="Paes H.C."/>
            <person name="Nicola A.M."/>
            <person name="Albuquerque P."/>
            <person name="Gerber A.L."/>
            <person name="Martins V.P."/>
            <person name="Peconick L.D."/>
            <person name="Neto A.V."/>
            <person name="Chaucanez C.B."/>
            <person name="Silva P.A."/>
            <person name="Cunha O.L."/>
            <person name="de Oliveira F.F."/>
            <person name="dos Santos T.C."/>
            <person name="Barros A.L."/>
            <person name="Soares M.A."/>
            <person name="de Oliveira L.M."/>
            <person name="Marini M.M."/>
            <person name="Villalobos-Duno H."/>
            <person name="Cunha M.M."/>
            <person name="de Hoog S."/>
            <person name="da Silveira J.F."/>
            <person name="Henrissat B."/>
            <person name="Nino-Vega G.A."/>
            <person name="Cisalpino P.S."/>
            <person name="Mora-Montes H.M."/>
            <person name="Almeida S.R."/>
            <person name="Stajich J.E."/>
            <person name="Lopes-Bezerra L.M."/>
            <person name="Vasconcelos A.T."/>
            <person name="Felipe M.S."/>
        </authorList>
    </citation>
    <scope>NUCLEOTIDE SEQUENCE [LARGE SCALE GENOMIC DNA]</scope>
    <source>
        <strain evidence="2 3">1099-18</strain>
    </source>
</reference>
<dbReference type="Gene3D" id="4.10.830.10">
    <property type="entry name" value="30s Ribosomal Protein S14, Chain N"/>
    <property type="match status" value="2"/>
</dbReference>
<dbReference type="GeneID" id="27667722"/>
<dbReference type="InterPro" id="IPR043140">
    <property type="entry name" value="Ribosomal_uS14_sf"/>
</dbReference>
<proteinExistence type="predicted"/>
<reference evidence="2 3" key="2">
    <citation type="journal article" date="2015" name="Eukaryot. Cell">
        <title>Asexual propagation of a virulent clone complex in a human and feline outbreak of sporotrichosis.</title>
        <authorList>
            <person name="Teixeira Mde M."/>
            <person name="Rodrigues A.M."/>
            <person name="Tsui C.K."/>
            <person name="de Almeida L.G."/>
            <person name="Van Diepeningen A.D."/>
            <person name="van den Ende B.G."/>
            <person name="Fernandes G.F."/>
            <person name="Kano R."/>
            <person name="Hamelin R.C."/>
            <person name="Lopes-Bezerra L.M."/>
            <person name="Vasconcelos A.T."/>
            <person name="de Hoog S."/>
            <person name="de Camargo Z.P."/>
            <person name="Felipe M.S."/>
        </authorList>
    </citation>
    <scope>NUCLEOTIDE SEQUENCE [LARGE SCALE GENOMIC DNA]</scope>
    <source>
        <strain evidence="2 3">1099-18</strain>
    </source>
</reference>
<organism evidence="2 3">
    <name type="scientific">Sporothrix schenckii 1099-18</name>
    <dbReference type="NCBI Taxonomy" id="1397361"/>
    <lineage>
        <taxon>Eukaryota</taxon>
        <taxon>Fungi</taxon>
        <taxon>Dikarya</taxon>
        <taxon>Ascomycota</taxon>
        <taxon>Pezizomycotina</taxon>
        <taxon>Sordariomycetes</taxon>
        <taxon>Sordariomycetidae</taxon>
        <taxon>Ophiostomatales</taxon>
        <taxon>Ophiostomataceae</taxon>
        <taxon>Sporothrix</taxon>
    </lineage>
</organism>
<comment type="caution">
    <text evidence="2">The sequence shown here is derived from an EMBL/GenBank/DDBJ whole genome shotgun (WGS) entry which is preliminary data.</text>
</comment>
<evidence type="ECO:0000256" key="1">
    <source>
        <dbReference type="SAM" id="MobiDB-lite"/>
    </source>
</evidence>
<dbReference type="VEuPathDB" id="FungiDB:SPSK_05705"/>
<dbReference type="AlphaFoldDB" id="A0A0F2LV03"/>
<evidence type="ECO:0000313" key="2">
    <source>
        <dbReference type="EMBL" id="KJR80669.1"/>
    </source>
</evidence>
<protein>
    <submittedName>
        <fullName evidence="2">Uncharacterized protein</fullName>
    </submittedName>
</protein>
<accession>A0A0F2LV03</accession>
<dbReference type="KEGG" id="ssck:SPSK_05705"/>
<gene>
    <name evidence="2" type="ORF">SPSK_05705</name>
</gene>
<dbReference type="OrthoDB" id="10252683at2759"/>
<dbReference type="Proteomes" id="UP000033710">
    <property type="component" value="Unassembled WGS sequence"/>
</dbReference>
<name>A0A0F2LV03_SPOSC</name>
<feature type="region of interest" description="Disordered" evidence="1">
    <location>
        <begin position="40"/>
        <end position="86"/>
    </location>
</feature>
<evidence type="ECO:0000313" key="3">
    <source>
        <dbReference type="Proteomes" id="UP000033710"/>
    </source>
</evidence>